<evidence type="ECO:0000256" key="1">
    <source>
        <dbReference type="ARBA" id="ARBA00022679"/>
    </source>
</evidence>
<evidence type="ECO:0000256" key="4">
    <source>
        <dbReference type="SAM" id="Phobius"/>
    </source>
</evidence>
<dbReference type="AlphaFoldDB" id="X1PYG5"/>
<keyword evidence="4" id="KW-1133">Transmembrane helix</keyword>
<feature type="domain" description="Carbohydrate kinase PfkB" evidence="5">
    <location>
        <begin position="23"/>
        <end position="71"/>
    </location>
</feature>
<evidence type="ECO:0000259" key="5">
    <source>
        <dbReference type="Pfam" id="PF00294"/>
    </source>
</evidence>
<evidence type="ECO:0000256" key="3">
    <source>
        <dbReference type="SAM" id="MobiDB-lite"/>
    </source>
</evidence>
<keyword evidence="4" id="KW-0472">Membrane</keyword>
<dbReference type="PANTHER" id="PTHR10584">
    <property type="entry name" value="SUGAR KINASE"/>
    <property type="match status" value="1"/>
</dbReference>
<dbReference type="Gene3D" id="3.40.1190.20">
    <property type="match status" value="1"/>
</dbReference>
<dbReference type="PANTHER" id="PTHR10584:SF166">
    <property type="entry name" value="RIBOKINASE"/>
    <property type="match status" value="1"/>
</dbReference>
<organism evidence="6">
    <name type="scientific">marine sediment metagenome</name>
    <dbReference type="NCBI Taxonomy" id="412755"/>
    <lineage>
        <taxon>unclassified sequences</taxon>
        <taxon>metagenomes</taxon>
        <taxon>ecological metagenomes</taxon>
    </lineage>
</organism>
<keyword evidence="4" id="KW-0812">Transmembrane</keyword>
<dbReference type="GO" id="GO:0016301">
    <property type="term" value="F:kinase activity"/>
    <property type="evidence" value="ECO:0007669"/>
    <property type="project" value="UniProtKB-KW"/>
</dbReference>
<dbReference type="GO" id="GO:0005829">
    <property type="term" value="C:cytosol"/>
    <property type="evidence" value="ECO:0007669"/>
    <property type="project" value="TreeGrafter"/>
</dbReference>
<sequence length="97" mass="10229">MLEPATSTVMEVPALPLKDLGLHVVNTVGCGDVFVGAFAAYLALGASYKKSLIMASAAAGLNATRPETRGSPQRATLEATEQRSRNLGFAVRERKLP</sequence>
<reference evidence="6" key="1">
    <citation type="journal article" date="2014" name="Front. Microbiol.">
        <title>High frequency of phylogenetically diverse reductive dehalogenase-homologous genes in deep subseafloor sedimentary metagenomes.</title>
        <authorList>
            <person name="Kawai M."/>
            <person name="Futagami T."/>
            <person name="Toyoda A."/>
            <person name="Takaki Y."/>
            <person name="Nishi S."/>
            <person name="Hori S."/>
            <person name="Arai W."/>
            <person name="Tsubouchi T."/>
            <person name="Morono Y."/>
            <person name="Uchiyama I."/>
            <person name="Ito T."/>
            <person name="Fujiyama A."/>
            <person name="Inagaki F."/>
            <person name="Takami H."/>
        </authorList>
    </citation>
    <scope>NUCLEOTIDE SEQUENCE</scope>
    <source>
        <strain evidence="6">Expedition CK06-06</strain>
    </source>
</reference>
<name>X1PYG5_9ZZZZ</name>
<proteinExistence type="predicted"/>
<keyword evidence="2" id="KW-0418">Kinase</keyword>
<evidence type="ECO:0000256" key="2">
    <source>
        <dbReference type="ARBA" id="ARBA00022777"/>
    </source>
</evidence>
<feature type="transmembrane region" description="Helical" evidence="4">
    <location>
        <begin position="20"/>
        <end position="44"/>
    </location>
</feature>
<comment type="caution">
    <text evidence="6">The sequence shown here is derived from an EMBL/GenBank/DDBJ whole genome shotgun (WGS) entry which is preliminary data.</text>
</comment>
<protein>
    <recommendedName>
        <fullName evidence="5">Carbohydrate kinase PfkB domain-containing protein</fullName>
    </recommendedName>
</protein>
<evidence type="ECO:0000313" key="6">
    <source>
        <dbReference type="EMBL" id="GAI35984.1"/>
    </source>
</evidence>
<feature type="region of interest" description="Disordered" evidence="3">
    <location>
        <begin position="62"/>
        <end position="97"/>
    </location>
</feature>
<dbReference type="EMBL" id="BARV01024688">
    <property type="protein sequence ID" value="GAI35984.1"/>
    <property type="molecule type" value="Genomic_DNA"/>
</dbReference>
<keyword evidence="1" id="KW-0808">Transferase</keyword>
<accession>X1PYG5</accession>
<dbReference type="InterPro" id="IPR029056">
    <property type="entry name" value="Ribokinase-like"/>
</dbReference>
<dbReference type="SUPFAM" id="SSF53613">
    <property type="entry name" value="Ribokinase-like"/>
    <property type="match status" value="1"/>
</dbReference>
<dbReference type="InterPro" id="IPR011611">
    <property type="entry name" value="PfkB_dom"/>
</dbReference>
<dbReference type="Pfam" id="PF00294">
    <property type="entry name" value="PfkB"/>
    <property type="match status" value="1"/>
</dbReference>
<gene>
    <name evidence="6" type="ORF">S06H3_40249</name>
</gene>